<feature type="binding site" evidence="10">
    <location>
        <begin position="186"/>
        <end position="187"/>
    </location>
    <ligand>
        <name>substrate</name>
    </ligand>
</feature>
<keyword evidence="7 10" id="KW-0546">Nucleotide metabolism</keyword>
<dbReference type="Gene3D" id="3.90.950.10">
    <property type="match status" value="1"/>
</dbReference>
<accession>A0AA90P1N4</accession>
<keyword evidence="5 10" id="KW-0378">Hydrolase</keyword>
<protein>
    <recommendedName>
        <fullName evidence="10">dITP/XTP pyrophosphatase</fullName>
        <ecNumber evidence="10">3.6.1.66</ecNumber>
    </recommendedName>
    <alternativeName>
        <fullName evidence="10">Non-canonical purine NTP pyrophosphatase</fullName>
    </alternativeName>
    <alternativeName>
        <fullName evidence="10">Non-standard purine NTP pyrophosphatase</fullName>
    </alternativeName>
    <alternativeName>
        <fullName evidence="10">Nucleoside-triphosphate diphosphatase</fullName>
    </alternativeName>
    <alternativeName>
        <fullName evidence="10">Nucleoside-triphosphate pyrophosphatase</fullName>
        <shortName evidence="10">NTPase</shortName>
    </alternativeName>
</protein>
<evidence type="ECO:0000256" key="2">
    <source>
        <dbReference type="ARBA" id="ARBA00011738"/>
    </source>
</evidence>
<dbReference type="AlphaFoldDB" id="A0AA90P1N4"/>
<evidence type="ECO:0000256" key="5">
    <source>
        <dbReference type="ARBA" id="ARBA00022801"/>
    </source>
</evidence>
<dbReference type="PANTHER" id="PTHR11067">
    <property type="entry name" value="INOSINE TRIPHOSPHATE PYROPHOSPHATASE/HAM1 PROTEIN"/>
    <property type="match status" value="1"/>
</dbReference>
<dbReference type="InterPro" id="IPR020922">
    <property type="entry name" value="dITP/XTP_pyrophosphatase"/>
</dbReference>
<feature type="binding site" evidence="10">
    <location>
        <position position="73"/>
    </location>
    <ligand>
        <name>Mg(2+)</name>
        <dbReference type="ChEBI" id="CHEBI:18420"/>
    </ligand>
</feature>
<organism evidence="12 13">
    <name type="scientific">Candidatus Endonucleibacter bathymodioli</name>
    <dbReference type="NCBI Taxonomy" id="539814"/>
    <lineage>
        <taxon>Bacteria</taxon>
        <taxon>Pseudomonadati</taxon>
        <taxon>Pseudomonadota</taxon>
        <taxon>Gammaproteobacteria</taxon>
        <taxon>Oceanospirillales</taxon>
        <taxon>Endozoicomonadaceae</taxon>
        <taxon>Candidatus Endonucleibacter</taxon>
    </lineage>
</organism>
<dbReference type="FunFam" id="3.90.950.10:FF:000001">
    <property type="entry name" value="dITP/XTP pyrophosphatase"/>
    <property type="match status" value="1"/>
</dbReference>
<feature type="binding site" evidence="10">
    <location>
        <begin position="12"/>
        <end position="17"/>
    </location>
    <ligand>
        <name>substrate</name>
    </ligand>
</feature>
<name>A0AA90P1N4_9GAMM</name>
<dbReference type="EC" id="3.6.1.66" evidence="10"/>
<dbReference type="GO" id="GO:0009146">
    <property type="term" value="P:purine nucleoside triphosphate catabolic process"/>
    <property type="evidence" value="ECO:0007669"/>
    <property type="project" value="UniProtKB-UniRule"/>
</dbReference>
<gene>
    <name evidence="12" type="primary">rdgB</name>
    <name evidence="12" type="ORF">QS748_09620</name>
</gene>
<feature type="binding site" evidence="10">
    <location>
        <position position="44"/>
    </location>
    <ligand>
        <name>Mg(2+)</name>
        <dbReference type="ChEBI" id="CHEBI:18420"/>
    </ligand>
</feature>
<evidence type="ECO:0000256" key="3">
    <source>
        <dbReference type="ARBA" id="ARBA00022723"/>
    </source>
</evidence>
<dbReference type="HAMAP" id="MF_01405">
    <property type="entry name" value="Non_canon_purine_NTPase"/>
    <property type="match status" value="1"/>
</dbReference>
<comment type="similarity">
    <text evidence="1 10 11">Belongs to the HAM1 NTPase family.</text>
</comment>
<dbReference type="Proteomes" id="UP001178148">
    <property type="component" value="Unassembled WGS sequence"/>
</dbReference>
<dbReference type="GO" id="GO:0036220">
    <property type="term" value="F:ITP diphosphatase activity"/>
    <property type="evidence" value="ECO:0007669"/>
    <property type="project" value="UniProtKB-UniRule"/>
</dbReference>
<dbReference type="GO" id="GO:0036222">
    <property type="term" value="F:XTP diphosphatase activity"/>
    <property type="evidence" value="ECO:0007669"/>
    <property type="project" value="UniProtKB-UniRule"/>
</dbReference>
<dbReference type="PANTHER" id="PTHR11067:SF9">
    <property type="entry name" value="INOSINE TRIPHOSPHATE PYROPHOSPHATASE"/>
    <property type="match status" value="1"/>
</dbReference>
<comment type="catalytic activity">
    <reaction evidence="8 10">
        <text>dITP + H2O = dIMP + diphosphate + H(+)</text>
        <dbReference type="Rhea" id="RHEA:28342"/>
        <dbReference type="ChEBI" id="CHEBI:15377"/>
        <dbReference type="ChEBI" id="CHEBI:15378"/>
        <dbReference type="ChEBI" id="CHEBI:33019"/>
        <dbReference type="ChEBI" id="CHEBI:61194"/>
        <dbReference type="ChEBI" id="CHEBI:61382"/>
        <dbReference type="EC" id="3.6.1.66"/>
    </reaction>
</comment>
<dbReference type="SUPFAM" id="SSF52972">
    <property type="entry name" value="ITPase-like"/>
    <property type="match status" value="1"/>
</dbReference>
<evidence type="ECO:0000256" key="9">
    <source>
        <dbReference type="ARBA" id="ARBA00052017"/>
    </source>
</evidence>
<evidence type="ECO:0000256" key="7">
    <source>
        <dbReference type="ARBA" id="ARBA00023080"/>
    </source>
</evidence>
<keyword evidence="4 10" id="KW-0547">Nucleotide-binding</keyword>
<evidence type="ECO:0000256" key="10">
    <source>
        <dbReference type="HAMAP-Rule" id="MF_01405"/>
    </source>
</evidence>
<dbReference type="EMBL" id="JASXSV010000014">
    <property type="protein sequence ID" value="MDP0589421.1"/>
    <property type="molecule type" value="Genomic_DNA"/>
</dbReference>
<proteinExistence type="inferred from homology"/>
<evidence type="ECO:0000313" key="13">
    <source>
        <dbReference type="Proteomes" id="UP001178148"/>
    </source>
</evidence>
<feature type="binding site" evidence="10">
    <location>
        <position position="74"/>
    </location>
    <ligand>
        <name>substrate</name>
    </ligand>
</feature>
<evidence type="ECO:0000256" key="8">
    <source>
        <dbReference type="ARBA" id="ARBA00051875"/>
    </source>
</evidence>
<feature type="active site" description="Proton acceptor" evidence="10">
    <location>
        <position position="73"/>
    </location>
</feature>
<dbReference type="GO" id="GO:0000166">
    <property type="term" value="F:nucleotide binding"/>
    <property type="evidence" value="ECO:0007669"/>
    <property type="project" value="UniProtKB-KW"/>
</dbReference>
<feature type="binding site" evidence="10">
    <location>
        <position position="181"/>
    </location>
    <ligand>
        <name>substrate</name>
    </ligand>
</feature>
<dbReference type="NCBIfam" id="TIGR00042">
    <property type="entry name" value="RdgB/HAM1 family non-canonical purine NTP pyrophosphatase"/>
    <property type="match status" value="1"/>
</dbReference>
<keyword evidence="3 10" id="KW-0479">Metal-binding</keyword>
<evidence type="ECO:0000256" key="11">
    <source>
        <dbReference type="RuleBase" id="RU003781"/>
    </source>
</evidence>
<comment type="cofactor">
    <cofactor evidence="10">
        <name>Mg(2+)</name>
        <dbReference type="ChEBI" id="CHEBI:18420"/>
    </cofactor>
    <text evidence="10">Binds 1 Mg(2+) ion per subunit.</text>
</comment>
<comment type="catalytic activity">
    <reaction evidence="10">
        <text>ITP + H2O = IMP + diphosphate + H(+)</text>
        <dbReference type="Rhea" id="RHEA:29399"/>
        <dbReference type="ChEBI" id="CHEBI:15377"/>
        <dbReference type="ChEBI" id="CHEBI:15378"/>
        <dbReference type="ChEBI" id="CHEBI:33019"/>
        <dbReference type="ChEBI" id="CHEBI:58053"/>
        <dbReference type="ChEBI" id="CHEBI:61402"/>
        <dbReference type="EC" id="3.6.1.66"/>
    </reaction>
</comment>
<keyword evidence="13" id="KW-1185">Reference proteome</keyword>
<feature type="binding site" evidence="10">
    <location>
        <begin position="158"/>
        <end position="161"/>
    </location>
    <ligand>
        <name>substrate</name>
    </ligand>
</feature>
<dbReference type="InterPro" id="IPR029001">
    <property type="entry name" value="ITPase-like_fam"/>
</dbReference>
<evidence type="ECO:0000256" key="4">
    <source>
        <dbReference type="ARBA" id="ARBA00022741"/>
    </source>
</evidence>
<dbReference type="GO" id="GO:0009117">
    <property type="term" value="P:nucleotide metabolic process"/>
    <property type="evidence" value="ECO:0007669"/>
    <property type="project" value="UniProtKB-KW"/>
</dbReference>
<evidence type="ECO:0000256" key="6">
    <source>
        <dbReference type="ARBA" id="ARBA00022842"/>
    </source>
</evidence>
<dbReference type="Pfam" id="PF01725">
    <property type="entry name" value="Ham1p_like"/>
    <property type="match status" value="1"/>
</dbReference>
<reference evidence="12 13" key="1">
    <citation type="journal article" date="2023" name="bioRxiv">
        <title>An intranuclear bacterial parasite of deep-sea mussels expresses apoptosis inhibitors acquired from its host.</title>
        <authorList>
            <person name="Gonzalez Porras M.A."/>
            <person name="Assie A."/>
            <person name="Tietjen M."/>
            <person name="Violette M."/>
            <person name="Kleiner M."/>
            <person name="Gruber-Vodicka H."/>
            <person name="Dubilier N."/>
            <person name="Leisch N."/>
        </authorList>
    </citation>
    <scope>NUCLEOTIDE SEQUENCE [LARGE SCALE GENOMIC DNA]</scope>
    <source>
        <strain evidence="12">IAP13</strain>
    </source>
</reference>
<sequence>MEGKLLRVVLASSNSGKRKEFQGMLANLNIEMLNQSDFNVSPIEETGLSFVENAILKARHAAKITGFPVIADDSGLEVDAIGGQPGIYSARYAGDQASDLENNKKLIEKMEGTAPERRTARFQCLLVFLRHERDATPIVCQGSWEGLILDEFRGGGGFGYDPLFFVPSENCTSAELSPGKKNQLSHRAKAMEKLVRRLRIFC</sequence>
<dbReference type="InterPro" id="IPR002637">
    <property type="entry name" value="RdgB/HAM1"/>
</dbReference>
<comment type="caution">
    <text evidence="12">The sequence shown here is derived from an EMBL/GenBank/DDBJ whole genome shotgun (WGS) entry which is preliminary data.</text>
</comment>
<dbReference type="GO" id="GO:0046872">
    <property type="term" value="F:metal ion binding"/>
    <property type="evidence" value="ECO:0007669"/>
    <property type="project" value="UniProtKB-KW"/>
</dbReference>
<evidence type="ECO:0000256" key="1">
    <source>
        <dbReference type="ARBA" id="ARBA00008023"/>
    </source>
</evidence>
<comment type="subunit">
    <text evidence="2 10">Homodimer.</text>
</comment>
<comment type="function">
    <text evidence="10">Pyrophosphatase that catalyzes the hydrolysis of nucleoside triphosphates to their monophosphate derivatives, with a high preference for the non-canonical purine nucleotides XTP (xanthosine triphosphate), dITP (deoxyinosine triphosphate) and ITP. Seems to function as a house-cleaning enzyme that removes non-canonical purine nucleotides from the nucleotide pool, thus preventing their incorporation into DNA/RNA and avoiding chromosomal lesions.</text>
</comment>
<dbReference type="GO" id="GO:0005829">
    <property type="term" value="C:cytosol"/>
    <property type="evidence" value="ECO:0007669"/>
    <property type="project" value="TreeGrafter"/>
</dbReference>
<dbReference type="GO" id="GO:0017111">
    <property type="term" value="F:ribonucleoside triphosphate phosphatase activity"/>
    <property type="evidence" value="ECO:0007669"/>
    <property type="project" value="InterPro"/>
</dbReference>
<dbReference type="GO" id="GO:0035870">
    <property type="term" value="F:dITP diphosphatase activity"/>
    <property type="evidence" value="ECO:0007669"/>
    <property type="project" value="UniProtKB-UniRule"/>
</dbReference>
<keyword evidence="6 10" id="KW-0460">Magnesium</keyword>
<evidence type="ECO:0000313" key="12">
    <source>
        <dbReference type="EMBL" id="MDP0589421.1"/>
    </source>
</evidence>
<comment type="catalytic activity">
    <reaction evidence="9 10">
        <text>XTP + H2O = XMP + diphosphate + H(+)</text>
        <dbReference type="Rhea" id="RHEA:28610"/>
        <dbReference type="ChEBI" id="CHEBI:15377"/>
        <dbReference type="ChEBI" id="CHEBI:15378"/>
        <dbReference type="ChEBI" id="CHEBI:33019"/>
        <dbReference type="ChEBI" id="CHEBI:57464"/>
        <dbReference type="ChEBI" id="CHEBI:61314"/>
        <dbReference type="EC" id="3.6.1.66"/>
    </reaction>
</comment>
<dbReference type="CDD" id="cd00515">
    <property type="entry name" value="HAM1"/>
    <property type="match status" value="1"/>
</dbReference>